<dbReference type="AlphaFoldDB" id="A0A2X0KBA4"/>
<evidence type="ECO:0000313" key="2">
    <source>
        <dbReference type="EMBL" id="SCZ89587.1"/>
    </source>
</evidence>
<evidence type="ECO:0000256" key="1">
    <source>
        <dbReference type="SAM" id="MobiDB-lite"/>
    </source>
</evidence>
<accession>A0A2X0KBA4</accession>
<keyword evidence="3" id="KW-1185">Reference proteome</keyword>
<proteinExistence type="predicted"/>
<sequence>MSPLFGLRETTCKSFFLYETVIVKIFKQPPLIRAPHPRHYGSLSGCELLIRDIAAPPPDANFGEQTVQHEKPSYGTKGDATQYAR</sequence>
<dbReference type="EMBL" id="FMWP01000013">
    <property type="protein sequence ID" value="SCZ89587.1"/>
    <property type="molecule type" value="Genomic_DNA"/>
</dbReference>
<protein>
    <submittedName>
        <fullName evidence="2">BZ3500_MvSof-1268-A1-R1_Chr1-1g01276 protein</fullName>
    </submittedName>
</protein>
<evidence type="ECO:0000313" key="3">
    <source>
        <dbReference type="Proteomes" id="UP000249723"/>
    </source>
</evidence>
<reference evidence="3" key="1">
    <citation type="submission" date="2016-10" db="EMBL/GenBank/DDBJ databases">
        <authorList>
            <person name="Jeantristanb JTB J.-T."/>
            <person name="Ricardo R."/>
        </authorList>
    </citation>
    <scope>NUCLEOTIDE SEQUENCE [LARGE SCALE GENOMIC DNA]</scope>
</reference>
<organism evidence="2 3">
    <name type="scientific">Microbotryum saponariae</name>
    <dbReference type="NCBI Taxonomy" id="289078"/>
    <lineage>
        <taxon>Eukaryota</taxon>
        <taxon>Fungi</taxon>
        <taxon>Dikarya</taxon>
        <taxon>Basidiomycota</taxon>
        <taxon>Pucciniomycotina</taxon>
        <taxon>Microbotryomycetes</taxon>
        <taxon>Microbotryales</taxon>
        <taxon>Microbotryaceae</taxon>
        <taxon>Microbotryum</taxon>
    </lineage>
</organism>
<gene>
    <name evidence="2" type="ORF">BZ3500_MVSOF-1268-A1-R1_CHR1-1G01276</name>
</gene>
<name>A0A2X0KBA4_9BASI</name>
<dbReference type="Proteomes" id="UP000249723">
    <property type="component" value="Unassembled WGS sequence"/>
</dbReference>
<feature type="region of interest" description="Disordered" evidence="1">
    <location>
        <begin position="59"/>
        <end position="85"/>
    </location>
</feature>